<dbReference type="Proteomes" id="UP000002630">
    <property type="component" value="Linkage Group LG02"/>
</dbReference>
<feature type="region of interest" description="Disordered" evidence="6">
    <location>
        <begin position="1109"/>
        <end position="1128"/>
    </location>
</feature>
<evidence type="ECO:0000256" key="7">
    <source>
        <dbReference type="SAM" id="Phobius"/>
    </source>
</evidence>
<keyword evidence="4 7" id="KW-1133">Transmembrane helix</keyword>
<dbReference type="EMBL" id="FN649727">
    <property type="protein sequence ID" value="CBJ25694.1"/>
    <property type="molecule type" value="Genomic_DNA"/>
</dbReference>
<dbReference type="OrthoDB" id="301415at2759"/>
<dbReference type="GO" id="GO:0005524">
    <property type="term" value="F:ATP binding"/>
    <property type="evidence" value="ECO:0007669"/>
    <property type="project" value="UniProtKB-KW"/>
</dbReference>
<accession>D7G701</accession>
<dbReference type="EMBL" id="FN649035">
    <property type="protein sequence ID" value="CBJ25694.1"/>
    <property type="molecule type" value="Genomic_DNA"/>
</dbReference>
<dbReference type="InterPro" id="IPR029151">
    <property type="entry name" value="Sensor-like_sf"/>
</dbReference>
<gene>
    <name evidence="9" type="ORF">Esi_0008_0118</name>
</gene>
<feature type="domain" description="VWFA" evidence="8">
    <location>
        <begin position="931"/>
        <end position="1148"/>
    </location>
</feature>
<feature type="transmembrane region" description="Helical" evidence="7">
    <location>
        <begin position="389"/>
        <end position="413"/>
    </location>
</feature>
<evidence type="ECO:0000256" key="1">
    <source>
        <dbReference type="ARBA" id="ARBA00004651"/>
    </source>
</evidence>
<feature type="transmembrane region" description="Helical" evidence="7">
    <location>
        <begin position="20"/>
        <end position="44"/>
    </location>
</feature>
<organism evidence="9 10">
    <name type="scientific">Ectocarpus siliculosus</name>
    <name type="common">Brown alga</name>
    <name type="synonym">Conferva siliculosa</name>
    <dbReference type="NCBI Taxonomy" id="2880"/>
    <lineage>
        <taxon>Eukaryota</taxon>
        <taxon>Sar</taxon>
        <taxon>Stramenopiles</taxon>
        <taxon>Ochrophyta</taxon>
        <taxon>PX clade</taxon>
        <taxon>Phaeophyceae</taxon>
        <taxon>Ectocarpales</taxon>
        <taxon>Ectocarpaceae</taxon>
        <taxon>Ectocarpus</taxon>
    </lineage>
</organism>
<dbReference type="InterPro" id="IPR036465">
    <property type="entry name" value="vWFA_dom_sf"/>
</dbReference>
<keyword evidence="10" id="KW-1185">Reference proteome</keyword>
<feature type="compositionally biased region" description="Basic and acidic residues" evidence="6">
    <location>
        <begin position="635"/>
        <end position="651"/>
    </location>
</feature>
<dbReference type="InterPro" id="IPR002035">
    <property type="entry name" value="VWF_A"/>
</dbReference>
<keyword evidence="5 7" id="KW-0472">Membrane</keyword>
<feature type="region of interest" description="Disordered" evidence="6">
    <location>
        <begin position="635"/>
        <end position="684"/>
    </location>
</feature>
<dbReference type="GO" id="GO:0005886">
    <property type="term" value="C:plasma membrane"/>
    <property type="evidence" value="ECO:0007669"/>
    <property type="project" value="UniProtKB-SubCell"/>
</dbReference>
<comment type="subcellular location">
    <subcellularLocation>
        <location evidence="1">Cell membrane</location>
        <topology evidence="1">Multi-pass membrane protein</topology>
    </subcellularLocation>
</comment>
<sequence>MSDHPSTAPAGEKVGLAKKLANAVLLSTGIGLCSILALYVALMLNDVPEWGAMTREVMIETEMKNIDRLALAKAEHTGEIYARVKENLLLLQAVGEQILLTEPETVVVDDYVKSFSGLQQQAADDWNHSTWFITGFNSSTDLPAAGSSLDGLLNRTALMDVPFRGMQRQQKLAYLAALDNPSLPDDPDESANFQAYPAFDMLEAGLPTYNNQEDCDDRFDTGDADFLPATFDPRCRVWFQDARESNGPIFTDPYQDWETGLLTVTPAAPVYDANGTTLLGVVGIDMNFSVIRESVLSLRIVEEDGYAYILTPTGDGVVVHPDLELDDVQNILELEDGVDEDEFSALVTRMTENCDGTASYQKNGGTWLLSWEHETISGSGTGNSSSDGGVLSVCSTGGFIIVVTVSEAALLGVFSETESDIRQMVMVASIIMAIVMGAIACITIRLARSLSKGLTNPVNQLVDIVRQLNNLDFSREDAGRWMFNESSCPEVEELMDAFKTMTTVVKFANEPLESGDVDAAQQNNMGALTLFKKLKNARGVAIVNNNMGNVYTLQAKVLSEKAGTQRENKHPAAADKTMRQADEKFQDAVISFRLAIEDAEMLISWTHQNKPRLADVQNSAPLRLATTALAGENQEKIEQEHKAGEVSRVESLDIEAQDDSKHSYTDDENDDDDDDSDAAEGPESVSALKLQLANRKFNLALCLAAKATGDGDRLRGDNEEATRESEEARRLMRECEDLAAERDDAIGTERQVEYLLALAALELSLLDRKHEAIQALERAETIIDAACSQPSPVIGTLAAAAATEARAAPPAVLKCRLLTARGEERLAAGDAEAAVRFWTEAVVGGDVMDPAAVRQSLVGLQAHLCSVDSGQELSPYTEALARGLGLASEEEGDAKGVVVSNAELTGAIQAEVKRMGGAAFQVSRSPAVKVDLCFVMDCTGSMGSWINQAKKKLFAIIEQTKKDIANLELRVAFVGYRDFEGHDNQYEGPYDFHSEEQLPQLEAKLKKISAGGGCGYVADVAGGLKHATTLSWSSPVRLCILFADAPCHGKMYHDVPDQYPKGCPKGVDPSNMIYQLHKLGVDFYFIRIAQVTDKMVDIFQSSVRQMAVKHERKSSPSPNSSNTNRPKFVVHNLGSDDNSFVDTVVESVVGSTGINLRMEKYS</sequence>
<evidence type="ECO:0000313" key="10">
    <source>
        <dbReference type="Proteomes" id="UP000002630"/>
    </source>
</evidence>
<evidence type="ECO:0000256" key="3">
    <source>
        <dbReference type="ARBA" id="ARBA00022692"/>
    </source>
</evidence>
<reference evidence="9 10" key="1">
    <citation type="journal article" date="2010" name="Nature">
        <title>The Ectocarpus genome and the independent evolution of multicellularity in brown algae.</title>
        <authorList>
            <person name="Cock J.M."/>
            <person name="Sterck L."/>
            <person name="Rouze P."/>
            <person name="Scornet D."/>
            <person name="Allen A.E."/>
            <person name="Amoutzias G."/>
            <person name="Anthouard V."/>
            <person name="Artiguenave F."/>
            <person name="Aury J.M."/>
            <person name="Badger J.H."/>
            <person name="Beszteri B."/>
            <person name="Billiau K."/>
            <person name="Bonnet E."/>
            <person name="Bothwell J.H."/>
            <person name="Bowler C."/>
            <person name="Boyen C."/>
            <person name="Brownlee C."/>
            <person name="Carrano C.J."/>
            <person name="Charrier B."/>
            <person name="Cho G.Y."/>
            <person name="Coelho S.M."/>
            <person name="Collen J."/>
            <person name="Corre E."/>
            <person name="Da Silva C."/>
            <person name="Delage L."/>
            <person name="Delaroque N."/>
            <person name="Dittami S.M."/>
            <person name="Doulbeau S."/>
            <person name="Elias M."/>
            <person name="Farnham G."/>
            <person name="Gachon C.M."/>
            <person name="Gschloessl B."/>
            <person name="Heesch S."/>
            <person name="Jabbari K."/>
            <person name="Jubin C."/>
            <person name="Kawai H."/>
            <person name="Kimura K."/>
            <person name="Kloareg B."/>
            <person name="Kupper F.C."/>
            <person name="Lang D."/>
            <person name="Le Bail A."/>
            <person name="Leblanc C."/>
            <person name="Lerouge P."/>
            <person name="Lohr M."/>
            <person name="Lopez P.J."/>
            <person name="Martens C."/>
            <person name="Maumus F."/>
            <person name="Michel G."/>
            <person name="Miranda-Saavedra D."/>
            <person name="Morales J."/>
            <person name="Moreau H."/>
            <person name="Motomura T."/>
            <person name="Nagasato C."/>
            <person name="Napoli C.A."/>
            <person name="Nelson D.R."/>
            <person name="Nyvall-Collen P."/>
            <person name="Peters A.F."/>
            <person name="Pommier C."/>
            <person name="Potin P."/>
            <person name="Poulain J."/>
            <person name="Quesneville H."/>
            <person name="Read B."/>
            <person name="Rensing S.A."/>
            <person name="Ritter A."/>
            <person name="Rousvoal S."/>
            <person name="Samanta M."/>
            <person name="Samson G."/>
            <person name="Schroeder D.C."/>
            <person name="Segurens B."/>
            <person name="Strittmatter M."/>
            <person name="Tonon T."/>
            <person name="Tregear J.W."/>
            <person name="Valentin K."/>
            <person name="von Dassow P."/>
            <person name="Yamagishi T."/>
            <person name="Van de Peer Y."/>
            <person name="Wincker P."/>
        </authorList>
    </citation>
    <scope>NUCLEOTIDE SEQUENCE [LARGE SCALE GENOMIC DNA]</scope>
    <source>
        <strain evidence="10">Ec32 / CCAP1310/4</strain>
    </source>
</reference>
<keyword evidence="3 7" id="KW-0812">Transmembrane</keyword>
<dbReference type="Gene3D" id="6.10.340.10">
    <property type="match status" value="1"/>
</dbReference>
<dbReference type="Gene3D" id="3.40.50.410">
    <property type="entry name" value="von Willebrand factor, type A domain"/>
    <property type="match status" value="1"/>
</dbReference>
<evidence type="ECO:0000256" key="4">
    <source>
        <dbReference type="ARBA" id="ARBA00022989"/>
    </source>
</evidence>
<evidence type="ECO:0000259" key="8">
    <source>
        <dbReference type="PROSITE" id="PS50234"/>
    </source>
</evidence>
<evidence type="ECO:0000313" key="9">
    <source>
        <dbReference type="EMBL" id="CBJ25694.1"/>
    </source>
</evidence>
<protein>
    <submittedName>
        <fullName evidence="9">ATP-binding region, ATPase-like</fullName>
    </submittedName>
</protein>
<keyword evidence="2" id="KW-1003">Cell membrane</keyword>
<dbReference type="CDD" id="cd12913">
    <property type="entry name" value="PDC1_MCP_like"/>
    <property type="match status" value="1"/>
</dbReference>
<feature type="transmembrane region" description="Helical" evidence="7">
    <location>
        <begin position="425"/>
        <end position="447"/>
    </location>
</feature>
<dbReference type="Pfam" id="PF02743">
    <property type="entry name" value="dCache_1"/>
    <property type="match status" value="1"/>
</dbReference>
<dbReference type="InterPro" id="IPR033479">
    <property type="entry name" value="dCache_1"/>
</dbReference>
<dbReference type="PANTHER" id="PTHR47763:SF4">
    <property type="entry name" value="ALPHA-PROTEIN KINASE VWKA"/>
    <property type="match status" value="1"/>
</dbReference>
<proteinExistence type="predicted"/>
<dbReference type="PROSITE" id="PS50234">
    <property type="entry name" value="VWFA"/>
    <property type="match status" value="1"/>
</dbReference>
<evidence type="ECO:0000256" key="2">
    <source>
        <dbReference type="ARBA" id="ARBA00022475"/>
    </source>
</evidence>
<name>D7G701_ECTSI</name>
<dbReference type="AlphaFoldDB" id="D7G701"/>
<dbReference type="InterPro" id="IPR052969">
    <property type="entry name" value="Thr-specific_kinase-like"/>
</dbReference>
<dbReference type="PANTHER" id="PTHR47763">
    <property type="entry name" value="ALPHA-PROTEIN KINASE VWKA"/>
    <property type="match status" value="1"/>
</dbReference>
<dbReference type="SUPFAM" id="SSF53300">
    <property type="entry name" value="vWA-like"/>
    <property type="match status" value="1"/>
</dbReference>
<evidence type="ECO:0000256" key="6">
    <source>
        <dbReference type="SAM" id="MobiDB-lite"/>
    </source>
</evidence>
<feature type="compositionally biased region" description="Acidic residues" evidence="6">
    <location>
        <begin position="666"/>
        <end position="680"/>
    </location>
</feature>
<dbReference type="InParanoid" id="D7G701"/>
<dbReference type="SUPFAM" id="SSF103190">
    <property type="entry name" value="Sensory domain-like"/>
    <property type="match status" value="1"/>
</dbReference>
<evidence type="ECO:0000256" key="5">
    <source>
        <dbReference type="ARBA" id="ARBA00023136"/>
    </source>
</evidence>
<dbReference type="eggNOG" id="ENOG502S673">
    <property type="taxonomic scope" value="Eukaryota"/>
</dbReference>
<dbReference type="Gene3D" id="3.30.450.20">
    <property type="entry name" value="PAS domain"/>
    <property type="match status" value="2"/>
</dbReference>